<dbReference type="EMBL" id="BHZC01000001">
    <property type="protein sequence ID" value="GCD37933.1"/>
    <property type="molecule type" value="Genomic_DNA"/>
</dbReference>
<reference evidence="1 2" key="1">
    <citation type="submission" date="2018-11" db="EMBL/GenBank/DDBJ databases">
        <title>Whole genome sequence of Streptomyces chrestomyceticus NBRC 13444(T).</title>
        <authorList>
            <person name="Komaki H."/>
            <person name="Tamura T."/>
        </authorList>
    </citation>
    <scope>NUCLEOTIDE SEQUENCE [LARGE SCALE GENOMIC DNA]</scope>
    <source>
        <strain evidence="1 2">NBRC 13444</strain>
    </source>
</reference>
<evidence type="ECO:0008006" key="3">
    <source>
        <dbReference type="Google" id="ProtNLM"/>
    </source>
</evidence>
<evidence type="ECO:0000313" key="1">
    <source>
        <dbReference type="EMBL" id="GCD37933.1"/>
    </source>
</evidence>
<protein>
    <recommendedName>
        <fullName evidence="3">Phage tail protein</fullName>
    </recommendedName>
</protein>
<proteinExistence type="predicted"/>
<name>A0A7U9L033_9ACTN</name>
<dbReference type="Proteomes" id="UP000287830">
    <property type="component" value="Unassembled WGS sequence"/>
</dbReference>
<sequence>MPYAAGDSLGGLRADLGPLPLGAVDGSGVAWSLGKLDGWGSASVRAEYQPREGDHGAWASPVYLGERPITLAGTITAPDLAALDDAMERLRSAAALTDTPLVVHESTPKLVTVRRAGEPLLEYVTDRIASYSVLVTAADPRRYATVLQQGSTGLPVTTGGLTPPYAVPYTLAATTVAGQVDAYNEGSFDTRPALVITGPVSRPTVFGQMPDGSVRMLLYGLDLADGDQLVIDTDAHTAILNGNVSRRRYLTTPQGWPTIPAQAAVSYQFRAAAYSPTALLTVRWRSAWM</sequence>
<dbReference type="AlphaFoldDB" id="A0A7U9L033"/>
<comment type="caution">
    <text evidence="1">The sequence shown here is derived from an EMBL/GenBank/DDBJ whole genome shotgun (WGS) entry which is preliminary data.</text>
</comment>
<accession>A0A7U9L033</accession>
<organism evidence="1 2">
    <name type="scientific">Streptomyces chrestomyceticus JCM 4735</name>
    <dbReference type="NCBI Taxonomy" id="1306181"/>
    <lineage>
        <taxon>Bacteria</taxon>
        <taxon>Bacillati</taxon>
        <taxon>Actinomycetota</taxon>
        <taxon>Actinomycetes</taxon>
        <taxon>Kitasatosporales</taxon>
        <taxon>Streptomycetaceae</taxon>
        <taxon>Streptomyces</taxon>
    </lineage>
</organism>
<dbReference type="GeneID" id="95624521"/>
<evidence type="ECO:0000313" key="2">
    <source>
        <dbReference type="Proteomes" id="UP000287830"/>
    </source>
</evidence>
<dbReference type="OrthoDB" id="3985590at2"/>
<gene>
    <name evidence="1" type="ORF">OEIGOIKO_05743</name>
</gene>
<dbReference type="RefSeq" id="WP_125047258.1">
    <property type="nucleotide sequence ID" value="NZ_BHZC01000001.1"/>
</dbReference>